<evidence type="ECO:0000313" key="5">
    <source>
        <dbReference type="Proteomes" id="UP000183832"/>
    </source>
</evidence>
<reference evidence="4 5" key="1">
    <citation type="submission" date="2015-04" db="EMBL/GenBank/DDBJ databases">
        <authorList>
            <person name="Syromyatnikov M.Y."/>
            <person name="Popov V.N."/>
        </authorList>
    </citation>
    <scope>NUCLEOTIDE SEQUENCE [LARGE SCALE GENOMIC DNA]</scope>
</reference>
<proteinExistence type="predicted"/>
<feature type="chain" id="PRO_5009619002" evidence="3">
    <location>
        <begin position="17"/>
        <end position="359"/>
    </location>
</feature>
<dbReference type="PANTHER" id="PTHR10380">
    <property type="entry name" value="CUTICLE PROTEIN"/>
    <property type="match status" value="1"/>
</dbReference>
<dbReference type="GO" id="GO:0008010">
    <property type="term" value="F:structural constituent of chitin-based larval cuticle"/>
    <property type="evidence" value="ECO:0007669"/>
    <property type="project" value="TreeGrafter"/>
</dbReference>
<evidence type="ECO:0000256" key="2">
    <source>
        <dbReference type="SAM" id="MobiDB-lite"/>
    </source>
</evidence>
<dbReference type="InterPro" id="IPR000618">
    <property type="entry name" value="Insect_cuticle"/>
</dbReference>
<dbReference type="EMBL" id="CVRI01000010">
    <property type="protein sequence ID" value="CRK89021.1"/>
    <property type="molecule type" value="Genomic_DNA"/>
</dbReference>
<feature type="region of interest" description="Disordered" evidence="2">
    <location>
        <begin position="328"/>
        <end position="359"/>
    </location>
</feature>
<evidence type="ECO:0000256" key="1">
    <source>
        <dbReference type="PROSITE-ProRule" id="PRU00497"/>
    </source>
</evidence>
<protein>
    <submittedName>
        <fullName evidence="4">CLUMA_CG002505, isoform A</fullName>
    </submittedName>
</protein>
<dbReference type="InterPro" id="IPR050468">
    <property type="entry name" value="Cuticle_Struct_Prot"/>
</dbReference>
<dbReference type="AlphaFoldDB" id="A0A1J1HLV7"/>
<gene>
    <name evidence="4" type="primary">similar to Cuticle protein 6</name>
    <name evidence="4" type="ORF">CLUMA_CG002505</name>
</gene>
<name>A0A1J1HLV7_9DIPT</name>
<feature type="signal peptide" evidence="3">
    <location>
        <begin position="1"/>
        <end position="16"/>
    </location>
</feature>
<keyword evidence="1" id="KW-0193">Cuticle</keyword>
<keyword evidence="5" id="KW-1185">Reference proteome</keyword>
<dbReference type="STRING" id="568069.A0A1J1HLV7"/>
<dbReference type="GO" id="GO:0062129">
    <property type="term" value="C:chitin-based extracellular matrix"/>
    <property type="evidence" value="ECO:0007669"/>
    <property type="project" value="TreeGrafter"/>
</dbReference>
<evidence type="ECO:0000313" key="4">
    <source>
        <dbReference type="EMBL" id="CRK89021.1"/>
    </source>
</evidence>
<dbReference type="PROSITE" id="PS51155">
    <property type="entry name" value="CHIT_BIND_RR_2"/>
    <property type="match status" value="1"/>
</dbReference>
<sequence>MKAFVIATLFVASCAASHYGVISSQYQSQDGHGGYSYGYSDPLSTKHESKSHDGTLHGGYSYLDAHGHVQSVKYVADPHHGFQVVSATNLPKGPAPVHAVAPYHAAPVVAYHAAPAVSHWGVPSYAHAHGAPLPVSKTPEVLAAEHAHFAAHAEAKARLHHHYKRSASWAHAPAPVIVNGVPVDTPEVQHEKAHHFAAVQRALAGQAANPLVYHPQLAYNQHSAAPAPAYYNHYAHQPAPAPVNGIPVDTAEVQHAKAKHFAAVAEAKSKVGYSGHYAAAPAYNHAPSYNYAPAAYHYPTLTHNGVPDETPEVKAEKAKHFALVAEAQSKSSSAGYYGHGHEDDGSYDPRRYEKDNYYH</sequence>
<accession>A0A1J1HLV7</accession>
<evidence type="ECO:0000256" key="3">
    <source>
        <dbReference type="SAM" id="SignalP"/>
    </source>
</evidence>
<dbReference type="OrthoDB" id="7788451at2759"/>
<dbReference type="PANTHER" id="PTHR10380:SF196">
    <property type="entry name" value="CUTICULAR PROTEIN 72EA"/>
    <property type="match status" value="1"/>
</dbReference>
<dbReference type="Pfam" id="PF00379">
    <property type="entry name" value="Chitin_bind_4"/>
    <property type="match status" value="1"/>
</dbReference>
<dbReference type="Proteomes" id="UP000183832">
    <property type="component" value="Unassembled WGS sequence"/>
</dbReference>
<organism evidence="4 5">
    <name type="scientific">Clunio marinus</name>
    <dbReference type="NCBI Taxonomy" id="568069"/>
    <lineage>
        <taxon>Eukaryota</taxon>
        <taxon>Metazoa</taxon>
        <taxon>Ecdysozoa</taxon>
        <taxon>Arthropoda</taxon>
        <taxon>Hexapoda</taxon>
        <taxon>Insecta</taxon>
        <taxon>Pterygota</taxon>
        <taxon>Neoptera</taxon>
        <taxon>Endopterygota</taxon>
        <taxon>Diptera</taxon>
        <taxon>Nematocera</taxon>
        <taxon>Chironomoidea</taxon>
        <taxon>Chironomidae</taxon>
        <taxon>Clunio</taxon>
    </lineage>
</organism>
<keyword evidence="3" id="KW-0732">Signal</keyword>
<feature type="compositionally biased region" description="Basic and acidic residues" evidence="2">
    <location>
        <begin position="339"/>
        <end position="359"/>
    </location>
</feature>